<sequence>MAGTVRLNARFLRTFFIVLAIISFFIPAWVATQTVFCDAYVHRRIAVASWYRSWRSLPREEGLYRGTLDPNVVANQSPYPSLTRKLGCGELEGLDLAVSSFGESAECVGFPHPPLGSYETLGLSATRCMSDRVRYEPYRSLQSDLYNGSAAERWDDVDLARLQRDCRILDDGRPMATSQGDLDESEVPRESPKRPRTAVILRGWNGFRWTEDDMQNVRAMVTELAMFSGGEYELFVLLHLRNATQAVPLPGETLENVKLRYVPKALVNMTELWTYIDVETTYPKVGEHDVYYHTFMPVQLFAARHPEIDFFWNWEMDVRYTGHYGELFSALTEWASKQSTTGLWARNTRFYIPSFHGSYNGFADAAVRADVHAPAPTPWINVDDESVDGVGSEADFITLFPMFDTSNTLWPHKDYLVNYQISEVEHRYGTVGTNVRLSRKLLEMMHRENVAGRAMMSEMFPPTLAFHHGLKAVFAPHPMFLDRRWPVENLQKTFNGGNRGQVEGSMASVINHEQDFEGATWYWNSQYTLDLYRRWLGMAEEGPGSTEVSPRVPIQPPAIADSPFSGRGPMARYACRQCCFTP</sequence>
<dbReference type="Pfam" id="PF11885">
    <property type="entry name" value="DUF3405"/>
    <property type="match status" value="1"/>
</dbReference>
<keyword evidence="2" id="KW-1133">Transmembrane helix</keyword>
<organism evidence="3 4">
    <name type="scientific">Oleoguttula mirabilis</name>
    <dbReference type="NCBI Taxonomy" id="1507867"/>
    <lineage>
        <taxon>Eukaryota</taxon>
        <taxon>Fungi</taxon>
        <taxon>Dikarya</taxon>
        <taxon>Ascomycota</taxon>
        <taxon>Pezizomycotina</taxon>
        <taxon>Dothideomycetes</taxon>
        <taxon>Dothideomycetidae</taxon>
        <taxon>Mycosphaerellales</taxon>
        <taxon>Teratosphaeriaceae</taxon>
        <taxon>Oleoguttula</taxon>
    </lineage>
</organism>
<evidence type="ECO:0000256" key="2">
    <source>
        <dbReference type="SAM" id="Phobius"/>
    </source>
</evidence>
<dbReference type="EMBL" id="JAVFHQ010000013">
    <property type="protein sequence ID" value="KAK4546818.1"/>
    <property type="molecule type" value="Genomic_DNA"/>
</dbReference>
<feature type="region of interest" description="Disordered" evidence="1">
    <location>
        <begin position="172"/>
        <end position="194"/>
    </location>
</feature>
<dbReference type="AlphaFoldDB" id="A0AAV9JN85"/>
<accession>A0AAV9JN85</accession>
<evidence type="ECO:0000313" key="4">
    <source>
        <dbReference type="Proteomes" id="UP001324427"/>
    </source>
</evidence>
<evidence type="ECO:0000313" key="3">
    <source>
        <dbReference type="EMBL" id="KAK4546818.1"/>
    </source>
</evidence>
<keyword evidence="4" id="KW-1185">Reference proteome</keyword>
<dbReference type="PANTHER" id="PTHR36205:SF2">
    <property type="entry name" value="MAJOR FACILITATOR SUPERFAMILY TRANSPORTER"/>
    <property type="match status" value="1"/>
</dbReference>
<feature type="transmembrane region" description="Helical" evidence="2">
    <location>
        <begin position="12"/>
        <end position="30"/>
    </location>
</feature>
<keyword evidence="2" id="KW-0472">Membrane</keyword>
<gene>
    <name evidence="3" type="ORF">LTR36_001550</name>
</gene>
<name>A0AAV9JN85_9PEZI</name>
<dbReference type="PANTHER" id="PTHR36205">
    <property type="entry name" value="CHROMOSOME 19, WHOLE GENOME SHOTGUN SEQUENCE"/>
    <property type="match status" value="1"/>
</dbReference>
<keyword evidence="2" id="KW-0812">Transmembrane</keyword>
<evidence type="ECO:0000256" key="1">
    <source>
        <dbReference type="SAM" id="MobiDB-lite"/>
    </source>
</evidence>
<proteinExistence type="predicted"/>
<comment type="caution">
    <text evidence="3">The sequence shown here is derived from an EMBL/GenBank/DDBJ whole genome shotgun (WGS) entry which is preliminary data.</text>
</comment>
<dbReference type="Proteomes" id="UP001324427">
    <property type="component" value="Unassembled WGS sequence"/>
</dbReference>
<reference evidence="3 4" key="1">
    <citation type="submission" date="2021-11" db="EMBL/GenBank/DDBJ databases">
        <title>Black yeast isolated from Biological Soil Crust.</title>
        <authorList>
            <person name="Kurbessoian T."/>
        </authorList>
    </citation>
    <scope>NUCLEOTIDE SEQUENCE [LARGE SCALE GENOMIC DNA]</scope>
    <source>
        <strain evidence="3 4">CCFEE 5522</strain>
    </source>
</reference>
<dbReference type="InterPro" id="IPR021822">
    <property type="entry name" value="DUF3405"/>
</dbReference>
<protein>
    <submittedName>
        <fullName evidence="3">Uncharacterized protein</fullName>
    </submittedName>
</protein>